<organism evidence="1 2">
    <name type="scientific">Kineosporia corallincola</name>
    <dbReference type="NCBI Taxonomy" id="2835133"/>
    <lineage>
        <taxon>Bacteria</taxon>
        <taxon>Bacillati</taxon>
        <taxon>Actinomycetota</taxon>
        <taxon>Actinomycetes</taxon>
        <taxon>Kineosporiales</taxon>
        <taxon>Kineosporiaceae</taxon>
        <taxon>Kineosporia</taxon>
    </lineage>
</organism>
<reference evidence="1 2" key="1">
    <citation type="submission" date="2021-05" db="EMBL/GenBank/DDBJ databases">
        <title>Kineosporia and Streptomyces sp. nov. two new marine actinobacteria isolated from Coral.</title>
        <authorList>
            <person name="Buangrab K."/>
            <person name="Sutthacheep M."/>
            <person name="Yeemin T."/>
            <person name="Harunari E."/>
            <person name="Igarashi Y."/>
            <person name="Kanchanasin P."/>
            <person name="Tanasupawat S."/>
            <person name="Phongsopitanun W."/>
        </authorList>
    </citation>
    <scope>NUCLEOTIDE SEQUENCE [LARGE SCALE GENOMIC DNA]</scope>
    <source>
        <strain evidence="1 2">J2-2</strain>
    </source>
</reference>
<protein>
    <recommendedName>
        <fullName evidence="3">Lipoprotein</fullName>
    </recommendedName>
</protein>
<dbReference type="Proteomes" id="UP001197247">
    <property type="component" value="Unassembled WGS sequence"/>
</dbReference>
<evidence type="ECO:0000313" key="2">
    <source>
        <dbReference type="Proteomes" id="UP001197247"/>
    </source>
</evidence>
<sequence length="159" mass="16921">MRARALRALAIVAAVVATTVGCGSFDQSESARQQALVDDGYAQARGGVKLALPVAVPEGYRLTRFWSVANVYTERGKPESIARSAEFSGPGGPVRVCEEVAKIPGDLCPRSNIGITEKKDGLVRTVSMETTPQDDPRAVWGEVGYSSALADWSWLSPPA</sequence>
<accession>A0ABS5TPW4</accession>
<comment type="caution">
    <text evidence="1">The sequence shown here is derived from an EMBL/GenBank/DDBJ whole genome shotgun (WGS) entry which is preliminary data.</text>
</comment>
<proteinExistence type="predicted"/>
<dbReference type="PROSITE" id="PS51257">
    <property type="entry name" value="PROKAR_LIPOPROTEIN"/>
    <property type="match status" value="1"/>
</dbReference>
<dbReference type="EMBL" id="JAHBAY010000009">
    <property type="protein sequence ID" value="MBT0771639.1"/>
    <property type="molecule type" value="Genomic_DNA"/>
</dbReference>
<keyword evidence="2" id="KW-1185">Reference proteome</keyword>
<evidence type="ECO:0008006" key="3">
    <source>
        <dbReference type="Google" id="ProtNLM"/>
    </source>
</evidence>
<gene>
    <name evidence="1" type="ORF">KIH74_22055</name>
</gene>
<evidence type="ECO:0000313" key="1">
    <source>
        <dbReference type="EMBL" id="MBT0771639.1"/>
    </source>
</evidence>
<name>A0ABS5TPW4_9ACTN</name>
<dbReference type="RefSeq" id="WP_214158004.1">
    <property type="nucleotide sequence ID" value="NZ_JAHBAY010000009.1"/>
</dbReference>